<comment type="caution">
    <text evidence="1">The sequence shown here is derived from an EMBL/GenBank/DDBJ whole genome shotgun (WGS) entry which is preliminary data.</text>
</comment>
<dbReference type="Gramene" id="OIT01521">
    <property type="protein sequence ID" value="OIT01521"/>
    <property type="gene ID" value="A4A49_56612"/>
</dbReference>
<accession>A0A1J6J2M2</accession>
<organism evidence="1 2">
    <name type="scientific">Nicotiana attenuata</name>
    <name type="common">Coyote tobacco</name>
    <dbReference type="NCBI Taxonomy" id="49451"/>
    <lineage>
        <taxon>Eukaryota</taxon>
        <taxon>Viridiplantae</taxon>
        <taxon>Streptophyta</taxon>
        <taxon>Embryophyta</taxon>
        <taxon>Tracheophyta</taxon>
        <taxon>Spermatophyta</taxon>
        <taxon>Magnoliopsida</taxon>
        <taxon>eudicotyledons</taxon>
        <taxon>Gunneridae</taxon>
        <taxon>Pentapetalae</taxon>
        <taxon>asterids</taxon>
        <taxon>lamiids</taxon>
        <taxon>Solanales</taxon>
        <taxon>Solanaceae</taxon>
        <taxon>Nicotianoideae</taxon>
        <taxon>Nicotianeae</taxon>
        <taxon>Nicotiana</taxon>
    </lineage>
</organism>
<name>A0A1J6J2M2_NICAT</name>
<evidence type="ECO:0000313" key="1">
    <source>
        <dbReference type="EMBL" id="OIT01521.1"/>
    </source>
</evidence>
<dbReference type="EMBL" id="MJEQ01037188">
    <property type="protein sequence ID" value="OIT01521.1"/>
    <property type="molecule type" value="Genomic_DNA"/>
</dbReference>
<gene>
    <name evidence="1" type="ORF">A4A49_56612</name>
</gene>
<dbReference type="Proteomes" id="UP000187609">
    <property type="component" value="Unassembled WGS sequence"/>
</dbReference>
<proteinExistence type="predicted"/>
<sequence length="90" mass="10929">MQWIQLNWMNMSTWSQMQHWIEQNTEVKTTKAKLVKMIYTEYVYALWMERNKRIFEQKETASETVAQEIAYTCHVRANSATKIMLQQCKF</sequence>
<protein>
    <submittedName>
        <fullName evidence="1">Uncharacterized protein</fullName>
    </submittedName>
</protein>
<reference evidence="1" key="1">
    <citation type="submission" date="2016-11" db="EMBL/GenBank/DDBJ databases">
        <title>The genome of Nicotiana attenuata.</title>
        <authorList>
            <person name="Xu S."/>
            <person name="Brockmoeller T."/>
            <person name="Gaquerel E."/>
            <person name="Navarro A."/>
            <person name="Kuhl H."/>
            <person name="Gase K."/>
            <person name="Ling Z."/>
            <person name="Zhou W."/>
            <person name="Kreitzer C."/>
            <person name="Stanke M."/>
            <person name="Tang H."/>
            <person name="Lyons E."/>
            <person name="Pandey P."/>
            <person name="Pandey S.P."/>
            <person name="Timmermann B."/>
            <person name="Baldwin I.T."/>
        </authorList>
    </citation>
    <scope>NUCLEOTIDE SEQUENCE [LARGE SCALE GENOMIC DNA]</scope>
    <source>
        <strain evidence="1">UT</strain>
    </source>
</reference>
<dbReference type="STRING" id="49451.A0A1J6J2M2"/>
<evidence type="ECO:0000313" key="2">
    <source>
        <dbReference type="Proteomes" id="UP000187609"/>
    </source>
</evidence>
<dbReference type="AlphaFoldDB" id="A0A1J6J2M2"/>
<dbReference type="SMR" id="A0A1J6J2M2"/>
<keyword evidence="2" id="KW-1185">Reference proteome</keyword>
<feature type="non-terminal residue" evidence="1">
    <location>
        <position position="90"/>
    </location>
</feature>